<protein>
    <submittedName>
        <fullName evidence="8">Major facilitator superfamily MFS_1</fullName>
    </submittedName>
</protein>
<name>C6WCI7_ACTMD</name>
<dbReference type="Pfam" id="PF07690">
    <property type="entry name" value="MFS_1"/>
    <property type="match status" value="1"/>
</dbReference>
<dbReference type="STRING" id="446462.Amir_0034"/>
<dbReference type="InterPro" id="IPR036259">
    <property type="entry name" value="MFS_trans_sf"/>
</dbReference>
<dbReference type="PANTHER" id="PTHR23528">
    <property type="match status" value="1"/>
</dbReference>
<dbReference type="Proteomes" id="UP000002213">
    <property type="component" value="Chromosome"/>
</dbReference>
<dbReference type="EMBL" id="CP001630">
    <property type="protein sequence ID" value="ACU34008.1"/>
    <property type="molecule type" value="Genomic_DNA"/>
</dbReference>
<evidence type="ECO:0000313" key="9">
    <source>
        <dbReference type="Proteomes" id="UP000002213"/>
    </source>
</evidence>
<keyword evidence="2 6" id="KW-0812">Transmembrane</keyword>
<gene>
    <name evidence="8" type="ordered locus">Amir_0034</name>
</gene>
<dbReference type="KEGG" id="ami:Amir_0034"/>
<evidence type="ECO:0000256" key="6">
    <source>
        <dbReference type="SAM" id="Phobius"/>
    </source>
</evidence>
<keyword evidence="3 6" id="KW-1133">Transmembrane helix</keyword>
<feature type="transmembrane region" description="Helical" evidence="6">
    <location>
        <begin position="384"/>
        <end position="404"/>
    </location>
</feature>
<sequence length="435" mass="44771">MSALGPGAPDPAITGPAAPNPVVPDSAATAHDPLAEPVAPVGRGWTTLLFLANLGLWLGVYAPIQVLLPQQAERISPDAKELVFGLVTALGAAVALIANPLIGLSSDRTCSRFGRRHPWTLAGALVGALGLAVLSAADATWSMALGWCLVQAGLNGMLASLTSGVPDRVPVAQRARVGGLVGISQMLGTVLGAVVVTVLVTGQTAGYLVCAALVVAGALAFVLATPDTRLPRAARPPLVARELWVSPKRHPDFAWAWTAHFAINLGNALGTLYLLFFLADEVRHPSPEDGLLVLMLLYGAALVVGAVLVGARSDRTGRRRGGVHLSAALMALAALLLAAWPTWWSALIAAPLLGFGFGAYWAVALALLTQVLPAATDRAKDLGVVNVANALPQVLAPALASVVLVDLGGYRGLFLLSAAATLVASLCVTRIRGVR</sequence>
<dbReference type="PANTHER" id="PTHR23528:SF1">
    <property type="entry name" value="MAJOR FACILITATOR SUPERFAMILY (MFS) PROFILE DOMAIN-CONTAINING PROTEIN"/>
    <property type="match status" value="1"/>
</dbReference>
<feature type="transmembrane region" description="Helical" evidence="6">
    <location>
        <begin position="118"/>
        <end position="137"/>
    </location>
</feature>
<feature type="transmembrane region" description="Helical" evidence="6">
    <location>
        <begin position="291"/>
        <end position="311"/>
    </location>
</feature>
<feature type="transmembrane region" description="Helical" evidence="6">
    <location>
        <begin position="205"/>
        <end position="225"/>
    </location>
</feature>
<dbReference type="GO" id="GO:0005886">
    <property type="term" value="C:plasma membrane"/>
    <property type="evidence" value="ECO:0007669"/>
    <property type="project" value="UniProtKB-SubCell"/>
</dbReference>
<feature type="transmembrane region" description="Helical" evidence="6">
    <location>
        <begin position="82"/>
        <end position="106"/>
    </location>
</feature>
<dbReference type="SUPFAM" id="SSF103473">
    <property type="entry name" value="MFS general substrate transporter"/>
    <property type="match status" value="1"/>
</dbReference>
<evidence type="ECO:0000313" key="8">
    <source>
        <dbReference type="EMBL" id="ACU34008.1"/>
    </source>
</evidence>
<keyword evidence="4 6" id="KW-0472">Membrane</keyword>
<comment type="subcellular location">
    <subcellularLocation>
        <location evidence="1">Cell membrane</location>
        <topology evidence="1">Multi-pass membrane protein</topology>
    </subcellularLocation>
</comment>
<dbReference type="PROSITE" id="PS50850">
    <property type="entry name" value="MFS"/>
    <property type="match status" value="1"/>
</dbReference>
<evidence type="ECO:0000256" key="5">
    <source>
        <dbReference type="SAM" id="MobiDB-lite"/>
    </source>
</evidence>
<feature type="transmembrane region" description="Helical" evidence="6">
    <location>
        <begin position="44"/>
        <end position="62"/>
    </location>
</feature>
<evidence type="ECO:0000256" key="3">
    <source>
        <dbReference type="ARBA" id="ARBA00022989"/>
    </source>
</evidence>
<evidence type="ECO:0000256" key="1">
    <source>
        <dbReference type="ARBA" id="ARBA00004651"/>
    </source>
</evidence>
<feature type="transmembrane region" description="Helical" evidence="6">
    <location>
        <begin position="410"/>
        <end position="429"/>
    </location>
</feature>
<feature type="transmembrane region" description="Helical" evidence="6">
    <location>
        <begin position="323"/>
        <end position="340"/>
    </location>
</feature>
<feature type="region of interest" description="Disordered" evidence="5">
    <location>
        <begin position="1"/>
        <end position="28"/>
    </location>
</feature>
<organism evidence="8 9">
    <name type="scientific">Actinosynnema mirum (strain ATCC 29888 / DSM 43827 / JCM 3225 / NBRC 14064 / NCIMB 13271 / NRRL B-12336 / IMRU 3971 / 101)</name>
    <dbReference type="NCBI Taxonomy" id="446462"/>
    <lineage>
        <taxon>Bacteria</taxon>
        <taxon>Bacillati</taxon>
        <taxon>Actinomycetota</taxon>
        <taxon>Actinomycetes</taxon>
        <taxon>Pseudonocardiales</taxon>
        <taxon>Pseudonocardiaceae</taxon>
        <taxon>Actinosynnema</taxon>
    </lineage>
</organism>
<evidence type="ECO:0000259" key="7">
    <source>
        <dbReference type="PROSITE" id="PS50850"/>
    </source>
</evidence>
<dbReference type="AlphaFoldDB" id="C6WCI7"/>
<feature type="domain" description="Major facilitator superfamily (MFS) profile" evidence="7">
    <location>
        <begin position="213"/>
        <end position="435"/>
    </location>
</feature>
<dbReference type="GO" id="GO:0022857">
    <property type="term" value="F:transmembrane transporter activity"/>
    <property type="evidence" value="ECO:0007669"/>
    <property type="project" value="InterPro"/>
</dbReference>
<dbReference type="CDD" id="cd06174">
    <property type="entry name" value="MFS"/>
    <property type="match status" value="1"/>
</dbReference>
<reference evidence="8 9" key="1">
    <citation type="journal article" date="2009" name="Stand. Genomic Sci.">
        <title>Complete genome sequence of Actinosynnema mirum type strain (101).</title>
        <authorList>
            <person name="Land M."/>
            <person name="Lapidus A."/>
            <person name="Mayilraj S."/>
            <person name="Chen F."/>
            <person name="Copeland A."/>
            <person name="Del Rio T.G."/>
            <person name="Nolan M."/>
            <person name="Lucas S."/>
            <person name="Tice H."/>
            <person name="Cheng J.F."/>
            <person name="Chertkov O."/>
            <person name="Bruce D."/>
            <person name="Goodwin L."/>
            <person name="Pitluck S."/>
            <person name="Rohde M."/>
            <person name="Goker M."/>
            <person name="Pati A."/>
            <person name="Ivanova N."/>
            <person name="Mavromatis K."/>
            <person name="Chen A."/>
            <person name="Palaniappan K."/>
            <person name="Hauser L."/>
            <person name="Chang Y.J."/>
            <person name="Jeffries C.C."/>
            <person name="Brettin T."/>
            <person name="Detter J.C."/>
            <person name="Han C."/>
            <person name="Chain P."/>
            <person name="Tindall B.J."/>
            <person name="Bristow J."/>
            <person name="Eisen J.A."/>
            <person name="Markowitz V."/>
            <person name="Hugenholtz P."/>
            <person name="Kyrpides N.C."/>
            <person name="Klenk H.P."/>
        </authorList>
    </citation>
    <scope>NUCLEOTIDE SEQUENCE [LARGE SCALE GENOMIC DNA]</scope>
    <source>
        <strain evidence="9">ATCC 29888 / DSM 43827 / JCM 3225 / NBRC 14064 / NCIMB 13271 / NRRL B-12336 / IMRU 3971 / 101</strain>
    </source>
</reference>
<feature type="transmembrane region" description="Helical" evidence="6">
    <location>
        <begin position="177"/>
        <end position="199"/>
    </location>
</feature>
<dbReference type="Gene3D" id="1.20.1250.20">
    <property type="entry name" value="MFS general substrate transporter like domains"/>
    <property type="match status" value="1"/>
</dbReference>
<dbReference type="InterPro" id="IPR011701">
    <property type="entry name" value="MFS"/>
</dbReference>
<dbReference type="HOGENOM" id="CLU_040011_1_1_11"/>
<keyword evidence="9" id="KW-1185">Reference proteome</keyword>
<evidence type="ECO:0000256" key="4">
    <source>
        <dbReference type="ARBA" id="ARBA00023136"/>
    </source>
</evidence>
<feature type="transmembrane region" description="Helical" evidence="6">
    <location>
        <begin position="254"/>
        <end position="279"/>
    </location>
</feature>
<accession>C6WCI7</accession>
<feature type="transmembrane region" description="Helical" evidence="6">
    <location>
        <begin position="346"/>
        <end position="372"/>
    </location>
</feature>
<evidence type="ECO:0000256" key="2">
    <source>
        <dbReference type="ARBA" id="ARBA00022692"/>
    </source>
</evidence>
<proteinExistence type="predicted"/>
<dbReference type="InterPro" id="IPR020846">
    <property type="entry name" value="MFS_dom"/>
</dbReference>
<dbReference type="eggNOG" id="COG2814">
    <property type="taxonomic scope" value="Bacteria"/>
</dbReference>